<proteinExistence type="predicted"/>
<evidence type="ECO:0000313" key="2">
    <source>
        <dbReference type="EMBL" id="EEH57154.1"/>
    </source>
</evidence>
<feature type="region of interest" description="Disordered" evidence="1">
    <location>
        <begin position="43"/>
        <end position="94"/>
    </location>
</feature>
<name>C1MSL4_MICPC</name>
<protein>
    <submittedName>
        <fullName evidence="2">Predicted protein</fullName>
    </submittedName>
</protein>
<dbReference type="KEGG" id="mpp:MICPUCDRAFT_57735"/>
<dbReference type="STRING" id="564608.C1MSL4"/>
<feature type="region of interest" description="Disordered" evidence="1">
    <location>
        <begin position="160"/>
        <end position="187"/>
    </location>
</feature>
<feature type="compositionally biased region" description="Basic residues" evidence="1">
    <location>
        <begin position="58"/>
        <end position="70"/>
    </location>
</feature>
<dbReference type="AlphaFoldDB" id="C1MSL4"/>
<keyword evidence="3" id="KW-1185">Reference proteome</keyword>
<dbReference type="EMBL" id="GG663739">
    <property type="protein sequence ID" value="EEH57154.1"/>
    <property type="molecule type" value="Genomic_DNA"/>
</dbReference>
<evidence type="ECO:0000256" key="1">
    <source>
        <dbReference type="SAM" id="MobiDB-lite"/>
    </source>
</evidence>
<dbReference type="eggNOG" id="ENOG502SA80">
    <property type="taxonomic scope" value="Eukaryota"/>
</dbReference>
<sequence length="307" mass="33420">MAARALGRGFFATASPTTRAAPWTTASTRVAASASWRRGRAGDLNLGGVGATATETRWRRRRGRRSRHRGASFASSSATTTDTDPRPALPPPTTEDVRVATMRWLDDVVIGENLCPFARAPRSTPGAIRCVVAEATTIDALFETFREEATALAGTYTAADEKYVDEEEEEEEASPGASDAKSLSEPSTTLVVTPRLDALDDDFVLFLAVVEECEAILESSGLSRRVQLASFHPNYYFEGEEPADPGSYTNRSPYPAIHLLRTVDVSRAIDAHPDTEAIPAANVERLREVGRKTLYETLAALRAFRSR</sequence>
<dbReference type="Pfam" id="PF07209">
    <property type="entry name" value="DUF1415"/>
    <property type="match status" value="2"/>
</dbReference>
<feature type="compositionally biased region" description="Low complexity" evidence="1">
    <location>
        <begin position="71"/>
        <end position="82"/>
    </location>
</feature>
<dbReference type="InterPro" id="IPR009858">
    <property type="entry name" value="DUF1415"/>
</dbReference>
<reference evidence="2 3" key="1">
    <citation type="journal article" date="2009" name="Science">
        <title>Green evolution and dynamic adaptations revealed by genomes of the marine picoeukaryotes Micromonas.</title>
        <authorList>
            <person name="Worden A.Z."/>
            <person name="Lee J.H."/>
            <person name="Mock T."/>
            <person name="Rouze P."/>
            <person name="Simmons M.P."/>
            <person name="Aerts A.L."/>
            <person name="Allen A.E."/>
            <person name="Cuvelier M.L."/>
            <person name="Derelle E."/>
            <person name="Everett M.V."/>
            <person name="Foulon E."/>
            <person name="Grimwood J."/>
            <person name="Gundlach H."/>
            <person name="Henrissat B."/>
            <person name="Napoli C."/>
            <person name="McDonald S.M."/>
            <person name="Parker M.S."/>
            <person name="Rombauts S."/>
            <person name="Salamov A."/>
            <person name="Von Dassow P."/>
            <person name="Badger J.H."/>
            <person name="Coutinho P.M."/>
            <person name="Demir E."/>
            <person name="Dubchak I."/>
            <person name="Gentemann C."/>
            <person name="Eikrem W."/>
            <person name="Gready J.E."/>
            <person name="John U."/>
            <person name="Lanier W."/>
            <person name="Lindquist E.A."/>
            <person name="Lucas S."/>
            <person name="Mayer K.F."/>
            <person name="Moreau H."/>
            <person name="Not F."/>
            <person name="Otillar R."/>
            <person name="Panaud O."/>
            <person name="Pangilinan J."/>
            <person name="Paulsen I."/>
            <person name="Piegu B."/>
            <person name="Poliakov A."/>
            <person name="Robbens S."/>
            <person name="Schmutz J."/>
            <person name="Toulza E."/>
            <person name="Wyss T."/>
            <person name="Zelensky A."/>
            <person name="Zhou K."/>
            <person name="Armbrust E.V."/>
            <person name="Bhattacharya D."/>
            <person name="Goodenough U.W."/>
            <person name="Van de Peer Y."/>
            <person name="Grigoriev I.V."/>
        </authorList>
    </citation>
    <scope>NUCLEOTIDE SEQUENCE [LARGE SCALE GENOMIC DNA]</scope>
    <source>
        <strain evidence="2 3">CCMP1545</strain>
    </source>
</reference>
<dbReference type="OrthoDB" id="498804at2759"/>
<dbReference type="Proteomes" id="UP000001876">
    <property type="component" value="Unassembled WGS sequence"/>
</dbReference>
<organism evidence="3">
    <name type="scientific">Micromonas pusilla (strain CCMP1545)</name>
    <name type="common">Picoplanktonic green alga</name>
    <dbReference type="NCBI Taxonomy" id="564608"/>
    <lineage>
        <taxon>Eukaryota</taxon>
        <taxon>Viridiplantae</taxon>
        <taxon>Chlorophyta</taxon>
        <taxon>Mamiellophyceae</taxon>
        <taxon>Mamiellales</taxon>
        <taxon>Mamiellaceae</taxon>
        <taxon>Micromonas</taxon>
    </lineage>
</organism>
<accession>C1MSL4</accession>
<dbReference type="RefSeq" id="XP_003058699.1">
    <property type="nucleotide sequence ID" value="XM_003058653.1"/>
</dbReference>
<evidence type="ECO:0000313" key="3">
    <source>
        <dbReference type="Proteomes" id="UP000001876"/>
    </source>
</evidence>
<dbReference type="GeneID" id="9683845"/>
<feature type="compositionally biased region" description="Acidic residues" evidence="1">
    <location>
        <begin position="163"/>
        <end position="173"/>
    </location>
</feature>
<gene>
    <name evidence="2" type="ORF">MICPUCDRAFT_57735</name>
</gene>